<evidence type="ECO:0000256" key="4">
    <source>
        <dbReference type="ARBA" id="ARBA00023163"/>
    </source>
</evidence>
<evidence type="ECO:0000313" key="9">
    <source>
        <dbReference type="Proteomes" id="UP000479710"/>
    </source>
</evidence>
<evidence type="ECO:0000313" key="8">
    <source>
        <dbReference type="EMBL" id="KAF0912901.1"/>
    </source>
</evidence>
<proteinExistence type="predicted"/>
<keyword evidence="2" id="KW-0805">Transcription regulation</keyword>
<feature type="region of interest" description="Disordered" evidence="6">
    <location>
        <begin position="227"/>
        <end position="284"/>
    </location>
</feature>
<dbReference type="Proteomes" id="UP000479710">
    <property type="component" value="Unassembled WGS sequence"/>
</dbReference>
<keyword evidence="9" id="KW-1185">Reference proteome</keyword>
<accession>A0A6G1DKG4</accession>
<evidence type="ECO:0000256" key="3">
    <source>
        <dbReference type="ARBA" id="ARBA00023125"/>
    </source>
</evidence>
<sequence>MQNAPPVTGVPRPASFGAAGAAATTARERATGGWRAAAGELWRCRRWCYGREGTFAFPTRAERATSDRRTAACRRCRYGREGSFAFPARAERTIDGWRAAAGELWCFRCCHYSREGSLTGATKAGSFADWNGARRSKELPHSRGRHPDSEASRTVATNSDARSATWNGAGDGSEELSYSSGHRSRHEASSRTIATHAGSAADGNDANRSDELSPNWGLYAAYQTSGTKRSGSFVNGNGAGRPDDPNSDRESSHAAATENTNGKAPRSDELSCDRGPHPADGASCAIAEHHGSRSPTSTQHATATLSGFDIQDNSTGKWAACVLDPVDTSKIRRVGAFPDEHAAALAHDRLDIAFHGAGARVNFNPAFHGVERQFLKLSMAQKVSPADGLCRMVADGTYDEKYSQFLRRMYDGVMNKSRCKLFTSVILEFFIHRASEIGTDAIIAGGPRLVERFVAMHKNKATSPAWREWYSQKMAQAQAQNMSTKQQQQQDNANKRKADGEDDRENKRQELSTETTQVTGT</sequence>
<evidence type="ECO:0000256" key="5">
    <source>
        <dbReference type="ARBA" id="ARBA00023242"/>
    </source>
</evidence>
<organism evidence="8 9">
    <name type="scientific">Oryza meyeriana var. granulata</name>
    <dbReference type="NCBI Taxonomy" id="110450"/>
    <lineage>
        <taxon>Eukaryota</taxon>
        <taxon>Viridiplantae</taxon>
        <taxon>Streptophyta</taxon>
        <taxon>Embryophyta</taxon>
        <taxon>Tracheophyta</taxon>
        <taxon>Spermatophyta</taxon>
        <taxon>Magnoliopsida</taxon>
        <taxon>Liliopsida</taxon>
        <taxon>Poales</taxon>
        <taxon>Poaceae</taxon>
        <taxon>BOP clade</taxon>
        <taxon>Oryzoideae</taxon>
        <taxon>Oryzeae</taxon>
        <taxon>Oryzinae</taxon>
        <taxon>Oryza</taxon>
        <taxon>Oryza meyeriana</taxon>
    </lineage>
</organism>
<dbReference type="InterPro" id="IPR016177">
    <property type="entry name" value="DNA-bd_dom_sf"/>
</dbReference>
<protein>
    <recommendedName>
        <fullName evidence="7">AP2/ERF domain-containing protein</fullName>
    </recommendedName>
</protein>
<feature type="domain" description="AP2/ERF" evidence="7">
    <location>
        <begin position="304"/>
        <end position="364"/>
    </location>
</feature>
<dbReference type="InterPro" id="IPR001471">
    <property type="entry name" value="AP2/ERF_dom"/>
</dbReference>
<dbReference type="Gene3D" id="3.30.730.10">
    <property type="entry name" value="AP2/ERF domain"/>
    <property type="match status" value="1"/>
</dbReference>
<feature type="region of interest" description="Disordered" evidence="6">
    <location>
        <begin position="132"/>
        <end position="191"/>
    </location>
</feature>
<gene>
    <name evidence="8" type="ORF">E2562_019481</name>
</gene>
<dbReference type="EMBL" id="SPHZ02000006">
    <property type="protein sequence ID" value="KAF0912901.1"/>
    <property type="molecule type" value="Genomic_DNA"/>
</dbReference>
<keyword evidence="4" id="KW-0804">Transcription</keyword>
<feature type="compositionally biased region" description="Basic and acidic residues" evidence="6">
    <location>
        <begin position="135"/>
        <end position="151"/>
    </location>
</feature>
<dbReference type="SUPFAM" id="SSF54171">
    <property type="entry name" value="DNA-binding domain"/>
    <property type="match status" value="1"/>
</dbReference>
<dbReference type="GO" id="GO:0003677">
    <property type="term" value="F:DNA binding"/>
    <property type="evidence" value="ECO:0007669"/>
    <property type="project" value="UniProtKB-KW"/>
</dbReference>
<comment type="caution">
    <text evidence="8">The sequence shown here is derived from an EMBL/GenBank/DDBJ whole genome shotgun (WGS) entry which is preliminary data.</text>
</comment>
<name>A0A6G1DKG4_9ORYZ</name>
<keyword evidence="3" id="KW-0238">DNA-binding</keyword>
<evidence type="ECO:0000259" key="7">
    <source>
        <dbReference type="PROSITE" id="PS51032"/>
    </source>
</evidence>
<feature type="region of interest" description="Disordered" evidence="6">
    <location>
        <begin position="1"/>
        <end position="21"/>
    </location>
</feature>
<dbReference type="GO" id="GO:0003700">
    <property type="term" value="F:DNA-binding transcription factor activity"/>
    <property type="evidence" value="ECO:0007669"/>
    <property type="project" value="InterPro"/>
</dbReference>
<evidence type="ECO:0000256" key="1">
    <source>
        <dbReference type="ARBA" id="ARBA00004123"/>
    </source>
</evidence>
<dbReference type="AlphaFoldDB" id="A0A6G1DKG4"/>
<evidence type="ECO:0000256" key="6">
    <source>
        <dbReference type="SAM" id="MobiDB-lite"/>
    </source>
</evidence>
<feature type="compositionally biased region" description="Basic and acidic residues" evidence="6">
    <location>
        <begin position="265"/>
        <end position="277"/>
    </location>
</feature>
<feature type="compositionally biased region" description="Polar residues" evidence="6">
    <location>
        <begin position="512"/>
        <end position="521"/>
    </location>
</feature>
<feature type="compositionally biased region" description="Basic and acidic residues" evidence="6">
    <location>
        <begin position="493"/>
        <end position="511"/>
    </location>
</feature>
<dbReference type="InterPro" id="IPR036955">
    <property type="entry name" value="AP2/ERF_dom_sf"/>
</dbReference>
<feature type="region of interest" description="Disordered" evidence="6">
    <location>
        <begin position="477"/>
        <end position="521"/>
    </location>
</feature>
<comment type="subcellular location">
    <subcellularLocation>
        <location evidence="1">Nucleus</location>
    </subcellularLocation>
</comment>
<keyword evidence="5" id="KW-0539">Nucleus</keyword>
<feature type="compositionally biased region" description="Polar residues" evidence="6">
    <location>
        <begin position="477"/>
        <end position="492"/>
    </location>
</feature>
<dbReference type="PROSITE" id="PS51032">
    <property type="entry name" value="AP2_ERF"/>
    <property type="match status" value="1"/>
</dbReference>
<feature type="compositionally biased region" description="Polar residues" evidence="6">
    <location>
        <begin position="152"/>
        <end position="166"/>
    </location>
</feature>
<feature type="compositionally biased region" description="Basic and acidic residues" evidence="6">
    <location>
        <begin position="241"/>
        <end position="252"/>
    </location>
</feature>
<dbReference type="GO" id="GO:0005634">
    <property type="term" value="C:nucleus"/>
    <property type="evidence" value="ECO:0007669"/>
    <property type="project" value="UniProtKB-SubCell"/>
</dbReference>
<reference evidence="8 9" key="1">
    <citation type="submission" date="2019-11" db="EMBL/GenBank/DDBJ databases">
        <title>Whole genome sequence of Oryza granulata.</title>
        <authorList>
            <person name="Li W."/>
        </authorList>
    </citation>
    <scope>NUCLEOTIDE SEQUENCE [LARGE SCALE GENOMIC DNA]</scope>
    <source>
        <strain evidence="9">cv. Menghai</strain>
        <tissue evidence="8">Leaf</tissue>
    </source>
</reference>
<evidence type="ECO:0000256" key="2">
    <source>
        <dbReference type="ARBA" id="ARBA00023015"/>
    </source>
</evidence>
<dbReference type="OrthoDB" id="676202at2759"/>